<dbReference type="EMBL" id="ML996086">
    <property type="protein sequence ID" value="KAF2152434.1"/>
    <property type="molecule type" value="Genomic_DNA"/>
</dbReference>
<evidence type="ECO:0000313" key="5">
    <source>
        <dbReference type="EMBL" id="KAF2152434.1"/>
    </source>
</evidence>
<feature type="domain" description="Tubulin-folding cofactor D ARM repeats" evidence="4">
    <location>
        <begin position="338"/>
        <end position="544"/>
    </location>
</feature>
<dbReference type="InterPro" id="IPR033162">
    <property type="entry name" value="TBCD"/>
</dbReference>
<dbReference type="InterPro" id="IPR022577">
    <property type="entry name" value="TBCD_C"/>
</dbReference>
<evidence type="ECO:0000256" key="2">
    <source>
        <dbReference type="PROSITE-ProRule" id="PRU00103"/>
    </source>
</evidence>
<dbReference type="GO" id="GO:0048487">
    <property type="term" value="F:beta-tubulin binding"/>
    <property type="evidence" value="ECO:0007669"/>
    <property type="project" value="InterPro"/>
</dbReference>
<dbReference type="Pfam" id="PF23579">
    <property type="entry name" value="ARM_TBCD"/>
    <property type="match status" value="1"/>
</dbReference>
<dbReference type="PANTHER" id="PTHR12658:SF0">
    <property type="entry name" value="TUBULIN-SPECIFIC CHAPERONE D"/>
    <property type="match status" value="1"/>
</dbReference>
<evidence type="ECO:0000259" key="3">
    <source>
        <dbReference type="Pfam" id="PF12612"/>
    </source>
</evidence>
<gene>
    <name evidence="5" type="ORF">K461DRAFT_294099</name>
</gene>
<keyword evidence="1" id="KW-0143">Chaperone</keyword>
<dbReference type="GO" id="GO:0007021">
    <property type="term" value="P:tubulin complex assembly"/>
    <property type="evidence" value="ECO:0007669"/>
    <property type="project" value="InterPro"/>
</dbReference>
<dbReference type="OrthoDB" id="10253476at2759"/>
<dbReference type="GO" id="GO:0000226">
    <property type="term" value="P:microtubule cytoskeleton organization"/>
    <property type="evidence" value="ECO:0007669"/>
    <property type="project" value="TreeGrafter"/>
</dbReference>
<dbReference type="PANTHER" id="PTHR12658">
    <property type="entry name" value="BETA-TUBULIN COFACTOR D"/>
    <property type="match status" value="1"/>
</dbReference>
<accession>A0A9P4J4W5</accession>
<evidence type="ECO:0000256" key="1">
    <source>
        <dbReference type="ARBA" id="ARBA00023186"/>
    </source>
</evidence>
<name>A0A9P4J4W5_9PEZI</name>
<comment type="caution">
    <text evidence="5">The sequence shown here is derived from an EMBL/GenBank/DDBJ whole genome shotgun (WGS) entry which is preliminary data.</text>
</comment>
<organism evidence="5 6">
    <name type="scientific">Myriangium duriaei CBS 260.36</name>
    <dbReference type="NCBI Taxonomy" id="1168546"/>
    <lineage>
        <taxon>Eukaryota</taxon>
        <taxon>Fungi</taxon>
        <taxon>Dikarya</taxon>
        <taxon>Ascomycota</taxon>
        <taxon>Pezizomycotina</taxon>
        <taxon>Dothideomycetes</taxon>
        <taxon>Dothideomycetidae</taxon>
        <taxon>Myriangiales</taxon>
        <taxon>Myriangiaceae</taxon>
        <taxon>Myriangium</taxon>
    </lineage>
</organism>
<reference evidence="5" key="1">
    <citation type="journal article" date="2020" name="Stud. Mycol.">
        <title>101 Dothideomycetes genomes: a test case for predicting lifestyles and emergence of pathogens.</title>
        <authorList>
            <person name="Haridas S."/>
            <person name="Albert R."/>
            <person name="Binder M."/>
            <person name="Bloem J."/>
            <person name="Labutti K."/>
            <person name="Salamov A."/>
            <person name="Andreopoulos B."/>
            <person name="Baker S."/>
            <person name="Barry K."/>
            <person name="Bills G."/>
            <person name="Bluhm B."/>
            <person name="Cannon C."/>
            <person name="Castanera R."/>
            <person name="Culley D."/>
            <person name="Daum C."/>
            <person name="Ezra D."/>
            <person name="Gonzalez J."/>
            <person name="Henrissat B."/>
            <person name="Kuo A."/>
            <person name="Liang C."/>
            <person name="Lipzen A."/>
            <person name="Lutzoni F."/>
            <person name="Magnuson J."/>
            <person name="Mondo S."/>
            <person name="Nolan M."/>
            <person name="Ohm R."/>
            <person name="Pangilinan J."/>
            <person name="Park H.-J."/>
            <person name="Ramirez L."/>
            <person name="Alfaro M."/>
            <person name="Sun H."/>
            <person name="Tritt A."/>
            <person name="Yoshinaga Y."/>
            <person name="Zwiers L.-H."/>
            <person name="Turgeon B."/>
            <person name="Goodwin S."/>
            <person name="Spatafora J."/>
            <person name="Crous P."/>
            <person name="Grigoriev I."/>
        </authorList>
    </citation>
    <scope>NUCLEOTIDE SEQUENCE</scope>
    <source>
        <strain evidence="5">CBS 260.36</strain>
    </source>
</reference>
<proteinExistence type="predicted"/>
<feature type="domain" description="Tubulin-folding cofactor D C-terminal" evidence="3">
    <location>
        <begin position="911"/>
        <end position="1075"/>
    </location>
</feature>
<dbReference type="Proteomes" id="UP000799439">
    <property type="component" value="Unassembled WGS sequence"/>
</dbReference>
<sequence length="1158" mass="128055">MDSDDKDDLLLVKASTTLLYDLEVALPKITWKQKPDQPRKVHRYVRWRNLEHIIALIEPFQSEPQLLDAKLRNFIPSLVDAYLEFLQSGVTPPHREGNVCFDEAVSKLLYTFCKVRGEKVIAGFLNNEPRYFDLILSSLEKESNNERVSGDQWHILYILVLWLWHLSLAPFDLSTVSADPTAQSSVDLGFSLPATCPVVVARLLTLATSSLASLTREHQAAAKLLVRLVNRPDIQRLRLPQAIVPHACRVVEDGFRTRQVSQTAVGYLRFLVGMTSTGRGVLNAEFFPGIWATSSTLYDRLFTETSDSSAVNRKILIKMLRSIALTCLSSGNEQIASFAEQQGVLEDIIDKLLQTLSDRDTQVRFAAAKAMGAIISRLDKELASEVINAIVESFDMASTEDSLDFSFQDPQKWHGLTLSLAHCLFGRSVSAEQLPSVIKTLLPALNFEKRAVTGNSLGTNVRDAACFAIWSMSRRYTTTELMAVDASSFRLGNTAFHGLNLIQFMAVQLMVAACLDPAGNVRRGCSAALQEMIGRHPDQVHNGISLIQIIDYQAVGLRRRAMIDLVARASLLDDVYWMAFLNELQGWRGIGSPDIPSRQAAAVSVGHLCNMKPGPHVKSTQESLYSLIERTGEHATESHHGALLTTCEIADQKMINLTGTDEGSLQQMLDHLLHSAQHIARLEFTIRAVRADLPSATARYIITIFKLLAVNAQANQDRDYLFSDAGLLNRIIERLLTRSDEPVLNLIPELVGAIISSGVGGKITASILNAKAYLHTLASDAKRPVLHGACRALALATILPSASLFGLTPKEILEGLSDLVDASTIEWRVIGLRALCLILSDPSILQEDAEFDAAILPDIVDTVSKGLTDYSITERGDVGSLARLKALVCVEQISRRGLLLHSSTKARKLRGIVLKLALEKLDRVRLRAWQVSLVGYQDTTTPITPATIDDVSSQEYFYDILKVLRASRIEDFQRMDILRGLSSSVGPGAEHLLQAARAALVDLLQQSEQHVTTDMLTAISEMLNDNSVTANDPEPILELLAFVLDNMPIEHLAGEQFKWRTLLSRVQKSHFKSTIPNRLLAAIEVYRILGTIDVIRAEVLKKLQSMAKTNPLVRVRYTAAETLWCLTGDDRLKLPDFTRSGRENAAVLQETQLAGIAA</sequence>
<dbReference type="PROSITE" id="PS50077">
    <property type="entry name" value="HEAT_REPEAT"/>
    <property type="match status" value="1"/>
</dbReference>
<evidence type="ECO:0008006" key="7">
    <source>
        <dbReference type="Google" id="ProtNLM"/>
    </source>
</evidence>
<feature type="repeat" description="HEAT" evidence="2">
    <location>
        <begin position="348"/>
        <end position="385"/>
    </location>
</feature>
<dbReference type="InterPro" id="IPR058033">
    <property type="entry name" value="ARM_TBCD_2nd"/>
</dbReference>
<evidence type="ECO:0000259" key="4">
    <source>
        <dbReference type="Pfam" id="PF25767"/>
    </source>
</evidence>
<dbReference type="Pfam" id="PF25767">
    <property type="entry name" value="ARM_TBCD_2nd"/>
    <property type="match status" value="1"/>
</dbReference>
<dbReference type="InterPro" id="IPR016024">
    <property type="entry name" value="ARM-type_fold"/>
</dbReference>
<dbReference type="GO" id="GO:0007023">
    <property type="term" value="P:post-chaperonin tubulin folding pathway"/>
    <property type="evidence" value="ECO:0007669"/>
    <property type="project" value="InterPro"/>
</dbReference>
<dbReference type="InterPro" id="IPR011989">
    <property type="entry name" value="ARM-like"/>
</dbReference>
<protein>
    <recommendedName>
        <fullName evidence="7">Tubulin-specific chaperone D C-terminal domain-containing protein</fullName>
    </recommendedName>
</protein>
<dbReference type="AlphaFoldDB" id="A0A9P4J4W5"/>
<dbReference type="Gene3D" id="1.25.10.10">
    <property type="entry name" value="Leucine-rich Repeat Variant"/>
    <property type="match status" value="1"/>
</dbReference>
<dbReference type="Pfam" id="PF12612">
    <property type="entry name" value="TFCD_C"/>
    <property type="match status" value="1"/>
</dbReference>
<dbReference type="GO" id="GO:0005096">
    <property type="term" value="F:GTPase activator activity"/>
    <property type="evidence" value="ECO:0007669"/>
    <property type="project" value="InterPro"/>
</dbReference>
<evidence type="ECO:0000313" key="6">
    <source>
        <dbReference type="Proteomes" id="UP000799439"/>
    </source>
</evidence>
<dbReference type="InterPro" id="IPR021133">
    <property type="entry name" value="HEAT_type_2"/>
</dbReference>
<keyword evidence="6" id="KW-1185">Reference proteome</keyword>
<dbReference type="SUPFAM" id="SSF48371">
    <property type="entry name" value="ARM repeat"/>
    <property type="match status" value="2"/>
</dbReference>